<gene>
    <name evidence="1" type="ORF">AS026_33700</name>
</gene>
<organism evidence="1 2">
    <name type="scientific">Rhizobium altiplani</name>
    <dbReference type="NCBI Taxonomy" id="1864509"/>
    <lineage>
        <taxon>Bacteria</taxon>
        <taxon>Pseudomonadati</taxon>
        <taxon>Pseudomonadota</taxon>
        <taxon>Alphaproteobacteria</taxon>
        <taxon>Hyphomicrobiales</taxon>
        <taxon>Rhizobiaceae</taxon>
        <taxon>Rhizobium/Agrobacterium group</taxon>
        <taxon>Rhizobium</taxon>
    </lineage>
</organism>
<keyword evidence="2" id="KW-1185">Reference proteome</keyword>
<evidence type="ECO:0000313" key="2">
    <source>
        <dbReference type="Proteomes" id="UP000068164"/>
    </source>
</evidence>
<protein>
    <submittedName>
        <fullName evidence="1">Uncharacterized protein</fullName>
    </submittedName>
</protein>
<dbReference type="AlphaFoldDB" id="A0A120FP74"/>
<reference evidence="1 2" key="1">
    <citation type="submission" date="2015-11" db="EMBL/GenBank/DDBJ databases">
        <title>Draft Genome Sequence of the Strain BR 10423 (Rhizobium sp.) isolated from nodules of Mimosa pudica.</title>
        <authorList>
            <person name="Barauna A.C."/>
            <person name="Zilli J.E."/>
            <person name="Simoes-Araujo J.L."/>
            <person name="Reis V.M."/>
            <person name="James E.K."/>
            <person name="Reis F.B.Jr."/>
            <person name="Rouws L.F."/>
            <person name="Passos S.R."/>
            <person name="Gois S.R."/>
        </authorList>
    </citation>
    <scope>NUCLEOTIDE SEQUENCE [LARGE SCALE GENOMIC DNA]</scope>
    <source>
        <strain evidence="1 2">BR10423</strain>
    </source>
</reference>
<accession>A0A120FP74</accession>
<dbReference type="EMBL" id="LNCD01000036">
    <property type="protein sequence ID" value="KWV56524.1"/>
    <property type="molecule type" value="Genomic_DNA"/>
</dbReference>
<evidence type="ECO:0000313" key="1">
    <source>
        <dbReference type="EMBL" id="KWV56524.1"/>
    </source>
</evidence>
<dbReference type="Proteomes" id="UP000068164">
    <property type="component" value="Unassembled WGS sequence"/>
</dbReference>
<sequence length="104" mass="11418">MNRGSVEDRVTAEKHGILLELFAFGGAGLLPAPHDAVHVIGGDLHVVLGVEYEAGYAVLICQFVGSCERPARRRVVTALWRFRLPTLLRLDISALAPISLVRRF</sequence>
<comment type="caution">
    <text evidence="1">The sequence shown here is derived from an EMBL/GenBank/DDBJ whole genome shotgun (WGS) entry which is preliminary data.</text>
</comment>
<proteinExistence type="predicted"/>
<name>A0A120FP74_9HYPH</name>